<dbReference type="AlphaFoldDB" id="A0A2H1VCT2"/>
<evidence type="ECO:0000313" key="1">
    <source>
        <dbReference type="EMBL" id="SOQ38653.1"/>
    </source>
</evidence>
<name>A0A2H1VCT2_SPOFR</name>
<protein>
    <submittedName>
        <fullName evidence="1">SFRICE_012459</fullName>
    </submittedName>
</protein>
<sequence>MKQVFVSHEKVIILLNWVRVYCHHLFLRRENHPIASPALCEARGSVRLLVTKNYPGPSPVFRAGAPVNPLGSPQLRLLPPSFTRYARLVLHIARLYPSSIHALSNTGRIIKIGPAVLETYTVKATPNDIFK</sequence>
<gene>
    <name evidence="1" type="ORF">SFRICE_012459</name>
</gene>
<dbReference type="EMBL" id="ODYU01001862">
    <property type="protein sequence ID" value="SOQ38653.1"/>
    <property type="molecule type" value="Genomic_DNA"/>
</dbReference>
<accession>A0A2H1VCT2</accession>
<organism evidence="1">
    <name type="scientific">Spodoptera frugiperda</name>
    <name type="common">Fall armyworm</name>
    <dbReference type="NCBI Taxonomy" id="7108"/>
    <lineage>
        <taxon>Eukaryota</taxon>
        <taxon>Metazoa</taxon>
        <taxon>Ecdysozoa</taxon>
        <taxon>Arthropoda</taxon>
        <taxon>Hexapoda</taxon>
        <taxon>Insecta</taxon>
        <taxon>Pterygota</taxon>
        <taxon>Neoptera</taxon>
        <taxon>Endopterygota</taxon>
        <taxon>Lepidoptera</taxon>
        <taxon>Glossata</taxon>
        <taxon>Ditrysia</taxon>
        <taxon>Noctuoidea</taxon>
        <taxon>Noctuidae</taxon>
        <taxon>Amphipyrinae</taxon>
        <taxon>Spodoptera</taxon>
    </lineage>
</organism>
<reference evidence="1" key="1">
    <citation type="submission" date="2016-07" db="EMBL/GenBank/DDBJ databases">
        <authorList>
            <person name="Bretaudeau A."/>
        </authorList>
    </citation>
    <scope>NUCLEOTIDE SEQUENCE</scope>
    <source>
        <strain evidence="1">Rice</strain>
        <tissue evidence="1">Whole body</tissue>
    </source>
</reference>
<proteinExistence type="predicted"/>